<reference evidence="2 3" key="1">
    <citation type="submission" date="2020-10" db="EMBL/GenBank/DDBJ databases">
        <title>Streptomyces chromofuscus complate genome analysis.</title>
        <authorList>
            <person name="Anwar N."/>
        </authorList>
    </citation>
    <scope>NUCLEOTIDE SEQUENCE [LARGE SCALE GENOMIC DNA]</scope>
    <source>
        <strain evidence="2 3">DSM 40273</strain>
    </source>
</reference>
<dbReference type="AlphaFoldDB" id="A0A7M2T560"/>
<dbReference type="RefSeq" id="WP_189699904.1">
    <property type="nucleotide sequence ID" value="NZ_BMTA01000015.1"/>
</dbReference>
<proteinExistence type="predicted"/>
<evidence type="ECO:0008006" key="4">
    <source>
        <dbReference type="Google" id="ProtNLM"/>
    </source>
</evidence>
<protein>
    <recommendedName>
        <fullName evidence="4">Secreted protein</fullName>
    </recommendedName>
</protein>
<sequence>MSKLIRRVATSAVSAALAGIALVGTAGSASAEPLPAPGDRQGVGVTERRATVGNVPVRDDGRYYRDGRRHDRNDQWRRHDGVDDHGFRYYDHDRRHHYRYDGHRLVRRVGGTWVVVVVTDRRHAVDWYLDQLRFAGRYDSHRG</sequence>
<feature type="signal peptide" evidence="1">
    <location>
        <begin position="1"/>
        <end position="31"/>
    </location>
</feature>
<gene>
    <name evidence="2" type="ORF">IPT68_29695</name>
</gene>
<organism evidence="2 3">
    <name type="scientific">Streptomyces chromofuscus</name>
    <dbReference type="NCBI Taxonomy" id="42881"/>
    <lineage>
        <taxon>Bacteria</taxon>
        <taxon>Bacillati</taxon>
        <taxon>Actinomycetota</taxon>
        <taxon>Actinomycetes</taxon>
        <taxon>Kitasatosporales</taxon>
        <taxon>Streptomycetaceae</taxon>
        <taxon>Streptomyces</taxon>
    </lineage>
</organism>
<keyword evidence="1" id="KW-0732">Signal</keyword>
<keyword evidence="3" id="KW-1185">Reference proteome</keyword>
<dbReference type="Proteomes" id="UP000594008">
    <property type="component" value="Chromosome"/>
</dbReference>
<name>A0A7M2T560_STRCW</name>
<feature type="chain" id="PRO_5031459711" description="Secreted protein" evidence="1">
    <location>
        <begin position="32"/>
        <end position="143"/>
    </location>
</feature>
<evidence type="ECO:0000313" key="3">
    <source>
        <dbReference type="Proteomes" id="UP000594008"/>
    </source>
</evidence>
<dbReference type="EMBL" id="CP063374">
    <property type="protein sequence ID" value="QOV43820.1"/>
    <property type="molecule type" value="Genomic_DNA"/>
</dbReference>
<evidence type="ECO:0000313" key="2">
    <source>
        <dbReference type="EMBL" id="QOV43820.1"/>
    </source>
</evidence>
<evidence type="ECO:0000256" key="1">
    <source>
        <dbReference type="SAM" id="SignalP"/>
    </source>
</evidence>
<dbReference type="KEGG" id="schf:IPT68_29695"/>
<accession>A0A7M2T560</accession>